<evidence type="ECO:0000256" key="1">
    <source>
        <dbReference type="ARBA" id="ARBA00022737"/>
    </source>
</evidence>
<dbReference type="PROSITE" id="PS50088">
    <property type="entry name" value="ANK_REPEAT"/>
    <property type="match status" value="8"/>
</dbReference>
<organism evidence="4 5">
    <name type="scientific">Trichogramma brassicae</name>
    <dbReference type="NCBI Taxonomy" id="86971"/>
    <lineage>
        <taxon>Eukaryota</taxon>
        <taxon>Metazoa</taxon>
        <taxon>Ecdysozoa</taxon>
        <taxon>Arthropoda</taxon>
        <taxon>Hexapoda</taxon>
        <taxon>Insecta</taxon>
        <taxon>Pterygota</taxon>
        <taxon>Neoptera</taxon>
        <taxon>Endopterygota</taxon>
        <taxon>Hymenoptera</taxon>
        <taxon>Apocrita</taxon>
        <taxon>Proctotrupomorpha</taxon>
        <taxon>Chalcidoidea</taxon>
        <taxon>Trichogrammatidae</taxon>
        <taxon>Trichogramma</taxon>
    </lineage>
</organism>
<feature type="repeat" description="ANK" evidence="3">
    <location>
        <begin position="117"/>
        <end position="149"/>
    </location>
</feature>
<dbReference type="PANTHER" id="PTHR24198:SF165">
    <property type="entry name" value="ANKYRIN REPEAT-CONTAINING PROTEIN-RELATED"/>
    <property type="match status" value="1"/>
</dbReference>
<dbReference type="SMART" id="SM00248">
    <property type="entry name" value="ANK"/>
    <property type="match status" value="15"/>
</dbReference>
<keyword evidence="5" id="KW-1185">Reference proteome</keyword>
<feature type="repeat" description="ANK" evidence="3">
    <location>
        <begin position="150"/>
        <end position="176"/>
    </location>
</feature>
<keyword evidence="1" id="KW-0677">Repeat</keyword>
<dbReference type="PRINTS" id="PR01415">
    <property type="entry name" value="ANKYRIN"/>
</dbReference>
<evidence type="ECO:0000256" key="3">
    <source>
        <dbReference type="PROSITE-ProRule" id="PRU00023"/>
    </source>
</evidence>
<proteinExistence type="predicted"/>
<dbReference type="Pfam" id="PF12796">
    <property type="entry name" value="Ank_2"/>
    <property type="match status" value="5"/>
</dbReference>
<accession>A0A6H5IY79</accession>
<feature type="repeat" description="ANK" evidence="3">
    <location>
        <begin position="559"/>
        <end position="587"/>
    </location>
</feature>
<gene>
    <name evidence="4" type="ORF">TBRA_LOCUS14316</name>
</gene>
<feature type="repeat" description="ANK" evidence="3">
    <location>
        <begin position="410"/>
        <end position="444"/>
    </location>
</feature>
<feature type="repeat" description="ANK" evidence="3">
    <location>
        <begin position="264"/>
        <end position="296"/>
    </location>
</feature>
<reference evidence="4 5" key="1">
    <citation type="submission" date="2020-02" db="EMBL/GenBank/DDBJ databases">
        <authorList>
            <person name="Ferguson B K."/>
        </authorList>
    </citation>
    <scope>NUCLEOTIDE SEQUENCE [LARGE SCALE GENOMIC DNA]</scope>
</reference>
<evidence type="ECO:0000313" key="5">
    <source>
        <dbReference type="Proteomes" id="UP000479190"/>
    </source>
</evidence>
<dbReference type="PROSITE" id="PS50297">
    <property type="entry name" value="ANK_REP_REGION"/>
    <property type="match status" value="8"/>
</dbReference>
<keyword evidence="2 3" id="KW-0040">ANK repeat</keyword>
<evidence type="ECO:0000313" key="4">
    <source>
        <dbReference type="EMBL" id="CAB0042712.1"/>
    </source>
</evidence>
<protein>
    <submittedName>
        <fullName evidence="4">Uncharacterized protein</fullName>
    </submittedName>
</protein>
<dbReference type="Proteomes" id="UP000479190">
    <property type="component" value="Unassembled WGS sequence"/>
</dbReference>
<dbReference type="PANTHER" id="PTHR24198">
    <property type="entry name" value="ANKYRIN REPEAT AND PROTEIN KINASE DOMAIN-CONTAINING PROTEIN"/>
    <property type="match status" value="1"/>
</dbReference>
<dbReference type="InterPro" id="IPR036770">
    <property type="entry name" value="Ankyrin_rpt-contain_sf"/>
</dbReference>
<dbReference type="SUPFAM" id="SSF48403">
    <property type="entry name" value="Ankyrin repeat"/>
    <property type="match status" value="3"/>
</dbReference>
<evidence type="ECO:0000256" key="2">
    <source>
        <dbReference type="ARBA" id="ARBA00023043"/>
    </source>
</evidence>
<dbReference type="EMBL" id="CADCXV010001216">
    <property type="protein sequence ID" value="CAB0042712.1"/>
    <property type="molecule type" value="Genomic_DNA"/>
</dbReference>
<dbReference type="InterPro" id="IPR002110">
    <property type="entry name" value="Ankyrin_rpt"/>
</dbReference>
<dbReference type="AlphaFoldDB" id="A0A6H5IY79"/>
<feature type="repeat" description="ANK" evidence="3">
    <location>
        <begin position="337"/>
        <end position="369"/>
    </location>
</feature>
<feature type="repeat" description="ANK" evidence="3">
    <location>
        <begin position="191"/>
        <end position="223"/>
    </location>
</feature>
<dbReference type="Gene3D" id="1.25.40.20">
    <property type="entry name" value="Ankyrin repeat-containing domain"/>
    <property type="match status" value="5"/>
</dbReference>
<dbReference type="OrthoDB" id="8195621at2759"/>
<name>A0A6H5IY79_9HYME</name>
<feature type="repeat" description="ANK" evidence="3">
    <location>
        <begin position="486"/>
        <end position="518"/>
    </location>
</feature>
<sequence length="794" mass="90515">METVGLKWTEVFSIKENEQRVRFIEFVARSGFKDRPDIGKGGKVHRTTPVHLATRSYRYLNDAAVRELFKIYDRFDVNYTDEHGWTHFHAACQSGLYEVVQKFLELGQDPNCLWTKTGDSPLRLALERGHKDVSRLLLRYGADPTLAGQNGVTPLHLAARWKEDHSDVAKMLFEFGEKKHHPVRVNARNNAGDTPLHLAARFNRVKVFELLLRRGADPNSANAKGMTPLHELCRREYHFDSMKLFFKINDELNRPVAIDALDALGRSPLRYALDYRNIKASVFLLRRGADANLIREDGSTPLHLICSSSCDKDVMKVFVELSEEKHRTARVDAPDEKGNTALLLAASNVASKVAKFLMSKGVNPNSTDAEGMTPLHAISGGYVDVDVAEMLFELGIDKRQPVRVNARNKSGDTPLHLALRSQYDRRPVVELLLRKGAEPNLPNNNGYTPLHNISTVYAHHCELAEMLFGISEEKNQLVRIDARDRRGDTAAHLAVQFGRKELVELLLRRGADPALVNEKGETLLHYICQRYLGDDFAELFFQINDEKHRLVEVDARDKLGRTPLQLAVANLLPKTVDVLLDRGADLSSFVFPDSSYFDDYSRFVGTHYIPGFNFRLRQASGAFVVVERLQRRGYELDRVGAMAIMNFFAKQGLFEISADVFGGHRYDAITSTEKAKKIMVIPSLSLYDLSRLRPEEMEKQLTYSDFLEFADANHFWPFSRNGIYSLRLCEIMSRRFFRRWALDPFMELTHFRLSILSCEMIMKNLSNRDLRNICLAAEDESSFCFVNIADCEKM</sequence>